<dbReference type="InterPro" id="IPR012337">
    <property type="entry name" value="RNaseH-like_sf"/>
</dbReference>
<dbReference type="GO" id="GO:0003677">
    <property type="term" value="F:DNA binding"/>
    <property type="evidence" value="ECO:0007669"/>
    <property type="project" value="InterPro"/>
</dbReference>
<dbReference type="EMBL" id="EF535233">
    <property type="protein sequence ID" value="ABU50234.1"/>
    <property type="molecule type" value="Genomic_DNA"/>
</dbReference>
<reference evidence="4" key="1">
    <citation type="submission" date="2007-04" db="EMBL/GenBank/DDBJ databases">
        <title>Prevalence of highly host-specific cyanophages in the estuarine environment.</title>
        <authorList>
            <person name="Wang K."/>
            <person name="Chen F."/>
        </authorList>
    </citation>
    <scope>NUCLEOTIDE SEQUENCE</scope>
</reference>
<dbReference type="GO" id="GO:0006302">
    <property type="term" value="P:double-strand break repair"/>
    <property type="evidence" value="ECO:0007669"/>
    <property type="project" value="TreeGrafter"/>
</dbReference>
<evidence type="ECO:0000259" key="3">
    <source>
        <dbReference type="SMART" id="SM00482"/>
    </source>
</evidence>
<name>B4X9A9_9CAUD</name>
<accession>B4X9A9</accession>
<evidence type="ECO:0000313" key="4">
    <source>
        <dbReference type="EMBL" id="ABU50234.1"/>
    </source>
</evidence>
<dbReference type="Gene3D" id="3.30.70.370">
    <property type="match status" value="2"/>
</dbReference>
<dbReference type="PANTHER" id="PTHR10133:SF27">
    <property type="entry name" value="DNA POLYMERASE NU"/>
    <property type="match status" value="1"/>
</dbReference>
<keyword evidence="1" id="KW-0235">DNA replication</keyword>
<organism evidence="4">
    <name type="scientific">Cyanophage S-CBP3</name>
    <dbReference type="NCBI Taxonomy" id="351709"/>
    <lineage>
        <taxon>Viruses</taxon>
        <taxon>Duplodnaviria</taxon>
        <taxon>Heunggongvirae</taxon>
        <taxon>Uroviricota</taxon>
        <taxon>Caudoviricetes</taxon>
    </lineage>
</organism>
<dbReference type="InterPro" id="IPR001098">
    <property type="entry name" value="DNA-dir_DNA_pol_A_palm_dom"/>
</dbReference>
<dbReference type="Pfam" id="PF13482">
    <property type="entry name" value="RNase_H_2"/>
    <property type="match status" value="1"/>
</dbReference>
<dbReference type="SMART" id="SM00482">
    <property type="entry name" value="POLAc"/>
    <property type="match status" value="1"/>
</dbReference>
<proteinExistence type="predicted"/>
<dbReference type="InterPro" id="IPR038720">
    <property type="entry name" value="YprB_RNase_H-like_dom"/>
</dbReference>
<evidence type="ECO:0000256" key="2">
    <source>
        <dbReference type="ARBA" id="ARBA00023109"/>
    </source>
</evidence>
<dbReference type="GO" id="GO:0006261">
    <property type="term" value="P:DNA-templated DNA replication"/>
    <property type="evidence" value="ECO:0007669"/>
    <property type="project" value="InterPro"/>
</dbReference>
<gene>
    <name evidence="4" type="primary">pol</name>
</gene>
<dbReference type="GO" id="GO:0039693">
    <property type="term" value="P:viral DNA genome replication"/>
    <property type="evidence" value="ECO:0007669"/>
    <property type="project" value="UniProtKB-KW"/>
</dbReference>
<dbReference type="Gene3D" id="3.30.420.10">
    <property type="entry name" value="Ribonuclease H-like superfamily/Ribonuclease H"/>
    <property type="match status" value="1"/>
</dbReference>
<dbReference type="InterPro" id="IPR036397">
    <property type="entry name" value="RNaseH_sf"/>
</dbReference>
<dbReference type="Pfam" id="PF00476">
    <property type="entry name" value="DNA_pol_A"/>
    <property type="match status" value="1"/>
</dbReference>
<dbReference type="InterPro" id="IPR002298">
    <property type="entry name" value="DNA_polymerase_A"/>
</dbReference>
<feature type="domain" description="DNA-directed DNA polymerase family A palm" evidence="3">
    <location>
        <begin position="351"/>
        <end position="543"/>
    </location>
</feature>
<dbReference type="InterPro" id="IPR043502">
    <property type="entry name" value="DNA/RNA_pol_sf"/>
</dbReference>
<dbReference type="SUPFAM" id="SSF56672">
    <property type="entry name" value="DNA/RNA polymerases"/>
    <property type="match status" value="1"/>
</dbReference>
<dbReference type="SUPFAM" id="SSF53098">
    <property type="entry name" value="Ribonuclease H-like"/>
    <property type="match status" value="1"/>
</dbReference>
<sequence>MTLIFDIETDGLYNDVTCIHCIGIHDLNTKETYVFNDVGTQQPITKGIQLLEDADIIVGHNIIGYDLPVIRKLYPWFSNVGRVLDTLVLSRLYHADLLKTDQKRNWKHMPVQLWGRHSLEAYGYRLGEYKGCFGKTTDWKDWSQEMEDYMVQDVNITRKLWKDFPEIPEWVQLEHRVAQILTEQEIHGWYFDEPAAWELESTLRRELESLKAVLRNRHPFILGEEFTPKRPNSTQGYFTGATFTRLKEMNPTSRDHIAYILQKFYDWEPTERTEKGKPVVDEIVLKDIGSEIALQFFRCLELTKQIGMLTEGVNAWLKLVRNDRIHHHCSVATNTHRCAHRKPNLAQVPAEAEFRKLFRATPGMVMVGADLAGIELRMLAHYLAQWDGGRYGDVLLNGDIHQENADKIGISRRLVKTVTYAFLYGAGNQKIGLSYDQSLSPDKAKKKGQEIRQAYMDAIPGLRKLVEATKKAANRGYIRAIDGRHISVDSPHKSLNYLLQSSAGVIAKRWLALTHEAIIRADIKAHQLAFIHDELQFETTPEHVEDLKFALLWGAASAGEYYNLRIPIAADAKSGNDWSEVH</sequence>
<dbReference type="PANTHER" id="PTHR10133">
    <property type="entry name" value="DNA POLYMERASE I"/>
    <property type="match status" value="1"/>
</dbReference>
<dbReference type="GO" id="GO:0003887">
    <property type="term" value="F:DNA-directed DNA polymerase activity"/>
    <property type="evidence" value="ECO:0007669"/>
    <property type="project" value="InterPro"/>
</dbReference>
<evidence type="ECO:0000256" key="1">
    <source>
        <dbReference type="ARBA" id="ARBA00022705"/>
    </source>
</evidence>
<protein>
    <submittedName>
        <fullName evidence="4">DNA polymerase</fullName>
    </submittedName>
</protein>
<keyword evidence="2" id="KW-1194">Viral DNA replication</keyword>